<dbReference type="EMBL" id="CP110232">
    <property type="protein sequence ID" value="WEG74345.1"/>
    <property type="molecule type" value="Genomic_DNA"/>
</dbReference>
<keyword evidence="4 6" id="KW-0456">Lyase</keyword>
<evidence type="ECO:0000256" key="1">
    <source>
        <dbReference type="ARBA" id="ARBA00004761"/>
    </source>
</evidence>
<evidence type="ECO:0000256" key="3">
    <source>
        <dbReference type="ARBA" id="ARBA00011233"/>
    </source>
</evidence>
<dbReference type="GO" id="GO:0008675">
    <property type="term" value="F:2-dehydro-3-deoxy-phosphogluconate aldolase activity"/>
    <property type="evidence" value="ECO:0007669"/>
    <property type="project" value="UniProtKB-EC"/>
</dbReference>
<organism evidence="6 7">
    <name type="scientific">Vagococcus intermedius</name>
    <dbReference type="NCBI Taxonomy" id="2991418"/>
    <lineage>
        <taxon>Bacteria</taxon>
        <taxon>Bacillati</taxon>
        <taxon>Bacillota</taxon>
        <taxon>Bacilli</taxon>
        <taxon>Lactobacillales</taxon>
        <taxon>Enterococcaceae</taxon>
        <taxon>Vagococcus</taxon>
    </lineage>
</organism>
<keyword evidence="7" id="KW-1185">Reference proteome</keyword>
<proteinExistence type="inferred from homology"/>
<reference evidence="6" key="1">
    <citation type="submission" date="2022-10" db="EMBL/GenBank/DDBJ databases">
        <title>Vagococcus sp. isolated from poultry meat.</title>
        <authorList>
            <person name="Johansson P."/>
            <person name="Bjorkroth J."/>
        </authorList>
    </citation>
    <scope>NUCLEOTIDE SEQUENCE</scope>
    <source>
        <strain evidence="6">STAA11</strain>
    </source>
</reference>
<evidence type="ECO:0000313" key="7">
    <source>
        <dbReference type="Proteomes" id="UP001179647"/>
    </source>
</evidence>
<dbReference type="InterPro" id="IPR013785">
    <property type="entry name" value="Aldolase_TIM"/>
</dbReference>
<dbReference type="GO" id="GO:0008700">
    <property type="term" value="F:(R,S)-4-hydroxy-2-oxoglutarate aldolase activity"/>
    <property type="evidence" value="ECO:0007669"/>
    <property type="project" value="UniProtKB-EC"/>
</dbReference>
<dbReference type="RefSeq" id="WP_275470145.1">
    <property type="nucleotide sequence ID" value="NZ_CP110232.1"/>
</dbReference>
<evidence type="ECO:0000256" key="5">
    <source>
        <dbReference type="ARBA" id="ARBA00023277"/>
    </source>
</evidence>
<dbReference type="NCBIfam" id="NF005119">
    <property type="entry name" value="PRK06552.1"/>
    <property type="match status" value="1"/>
</dbReference>
<dbReference type="PANTHER" id="PTHR30246">
    <property type="entry name" value="2-KETO-3-DEOXY-6-PHOSPHOGLUCONATE ALDOLASE"/>
    <property type="match status" value="1"/>
</dbReference>
<dbReference type="Gene3D" id="3.20.20.70">
    <property type="entry name" value="Aldolase class I"/>
    <property type="match status" value="1"/>
</dbReference>
<gene>
    <name evidence="6" type="ORF">OL234_09055</name>
</gene>
<dbReference type="AlphaFoldDB" id="A0AAF0CWL6"/>
<dbReference type="CDD" id="cd00452">
    <property type="entry name" value="KDPG_aldolase"/>
    <property type="match status" value="1"/>
</dbReference>
<name>A0AAF0CWL6_9ENTE</name>
<dbReference type="Proteomes" id="UP001179647">
    <property type="component" value="Chromosome"/>
</dbReference>
<protein>
    <submittedName>
        <fullName evidence="6">Bifunctional 2-keto-4-hydroxyglutarate aldolase/2-keto-3-deoxy-6-phosphogluconate aldolase</fullName>
        <ecNumber evidence="6">4.1.2.14</ecNumber>
        <ecNumber evidence="6">4.1.3.16</ecNumber>
    </submittedName>
</protein>
<comment type="similarity">
    <text evidence="2">Belongs to the KHG/KDPG aldolase family.</text>
</comment>
<comment type="subunit">
    <text evidence="3">Homotrimer.</text>
</comment>
<dbReference type="Pfam" id="PF01081">
    <property type="entry name" value="Aldolase"/>
    <property type="match status" value="1"/>
</dbReference>
<dbReference type="InterPro" id="IPR000887">
    <property type="entry name" value="Aldlse_KDPG_KHG"/>
</dbReference>
<dbReference type="PANTHER" id="PTHR30246:SF1">
    <property type="entry name" value="2-DEHYDRO-3-DEOXY-6-PHOSPHOGALACTONATE ALDOLASE-RELATED"/>
    <property type="match status" value="1"/>
</dbReference>
<accession>A0AAF0CWL6</accession>
<keyword evidence="5" id="KW-0119">Carbohydrate metabolism</keyword>
<dbReference type="KEGG" id="vie:OL234_09055"/>
<evidence type="ECO:0000313" key="6">
    <source>
        <dbReference type="EMBL" id="WEG74345.1"/>
    </source>
</evidence>
<comment type="pathway">
    <text evidence="1">Carbohydrate acid metabolism.</text>
</comment>
<dbReference type="NCBIfam" id="TIGR01182">
    <property type="entry name" value="eda"/>
    <property type="match status" value="1"/>
</dbReference>
<evidence type="ECO:0000256" key="2">
    <source>
        <dbReference type="ARBA" id="ARBA00006906"/>
    </source>
</evidence>
<sequence>MKTPLAVVRTNTSEQALQATKAVITGGIQAIEITFSVPQAEQVIATLKADCQDDPRVIIGAGTILDPQMASTAIAAGAEFIVSPCFDQGTADLCHLYQVPYLPGCMTINEIKQAMQAGSEVVKLFPANHFHSNFIKTVQAPLPQVAIMPTGGINLANLLEWKQAGALMVGIGGNLFQGVSEGNYELVSKTAQEYSKIWHQTL</sequence>
<dbReference type="SUPFAM" id="SSF51569">
    <property type="entry name" value="Aldolase"/>
    <property type="match status" value="1"/>
</dbReference>
<evidence type="ECO:0000256" key="4">
    <source>
        <dbReference type="ARBA" id="ARBA00023239"/>
    </source>
</evidence>
<dbReference type="EC" id="4.1.3.16" evidence="6"/>
<dbReference type="EC" id="4.1.2.14" evidence="6"/>